<dbReference type="PANTHER" id="PTHR43479:SF7">
    <property type="entry name" value="TETR-FAMILY TRANSCRIPTIONAL REGULATOR"/>
    <property type="match status" value="1"/>
</dbReference>
<dbReference type="InterPro" id="IPR039532">
    <property type="entry name" value="TetR_C_Firmicutes"/>
</dbReference>
<dbReference type="InterPro" id="IPR009057">
    <property type="entry name" value="Homeodomain-like_sf"/>
</dbReference>
<dbReference type="Gene3D" id="1.10.357.10">
    <property type="entry name" value="Tetracycline Repressor, domain 2"/>
    <property type="match status" value="1"/>
</dbReference>
<dbReference type="PROSITE" id="PS50977">
    <property type="entry name" value="HTH_TETR_2"/>
    <property type="match status" value="1"/>
</dbReference>
<feature type="DNA-binding region" description="H-T-H motif" evidence="2">
    <location>
        <begin position="29"/>
        <end position="48"/>
    </location>
</feature>
<evidence type="ECO:0000259" key="3">
    <source>
        <dbReference type="PROSITE" id="PS50977"/>
    </source>
</evidence>
<evidence type="ECO:0000313" key="5">
    <source>
        <dbReference type="Proteomes" id="UP000729290"/>
    </source>
</evidence>
<dbReference type="PANTHER" id="PTHR43479">
    <property type="entry name" value="ACREF/ENVCD OPERON REPRESSOR-RELATED"/>
    <property type="match status" value="1"/>
</dbReference>
<name>A0ABS2G9D6_9FIRM</name>
<keyword evidence="1 2" id="KW-0238">DNA-binding</keyword>
<evidence type="ECO:0000313" key="4">
    <source>
        <dbReference type="EMBL" id="MBM6877487.1"/>
    </source>
</evidence>
<dbReference type="Pfam" id="PF00440">
    <property type="entry name" value="TetR_N"/>
    <property type="match status" value="1"/>
</dbReference>
<gene>
    <name evidence="4" type="ORF">H9X83_04875</name>
</gene>
<dbReference type="InterPro" id="IPR001647">
    <property type="entry name" value="HTH_TetR"/>
</dbReference>
<dbReference type="SUPFAM" id="SSF46689">
    <property type="entry name" value="Homeodomain-like"/>
    <property type="match status" value="1"/>
</dbReference>
<keyword evidence="5" id="KW-1185">Reference proteome</keyword>
<evidence type="ECO:0000256" key="2">
    <source>
        <dbReference type="PROSITE-ProRule" id="PRU00335"/>
    </source>
</evidence>
<protein>
    <submittedName>
        <fullName evidence="4">TetR/AcrR family transcriptional regulator C-terminal domain-containing protein</fullName>
    </submittedName>
</protein>
<dbReference type="RefSeq" id="WP_205133483.1">
    <property type="nucleotide sequence ID" value="NZ_JACSNT010000006.1"/>
</dbReference>
<comment type="caution">
    <text evidence="4">The sequence shown here is derived from an EMBL/GenBank/DDBJ whole genome shotgun (WGS) entry which is preliminary data.</text>
</comment>
<reference evidence="4 5" key="1">
    <citation type="journal article" date="2021" name="Sci. Rep.">
        <title>The distribution of antibiotic resistance genes in chicken gut microbiota commensals.</title>
        <authorList>
            <person name="Juricova H."/>
            <person name="Matiasovicova J."/>
            <person name="Kubasova T."/>
            <person name="Cejkova D."/>
            <person name="Rychlik I."/>
        </authorList>
    </citation>
    <scope>NUCLEOTIDE SEQUENCE [LARGE SCALE GENOMIC DNA]</scope>
    <source>
        <strain evidence="4 5">An431b</strain>
    </source>
</reference>
<sequence>MHQKTQATRESLAESLKKLMAEHSFERITIKDITDGAGFIRPTFYNHFKDKYDLVEWIFQEEVILPTKQLFQMGMFREGIRLMLVTMEKEKDFYLRAAKIKGQNSFRRIVFESISGLIFEILSRRAAQGKQEQTTDSRLFSPEILAEYYANAETFLLLKWIEHGMRASAEEMEKVHSLLISFSFEDVIREISQ</sequence>
<feature type="domain" description="HTH tetR-type" evidence="3">
    <location>
        <begin position="6"/>
        <end position="66"/>
    </location>
</feature>
<dbReference type="InterPro" id="IPR050624">
    <property type="entry name" value="HTH-type_Tx_Regulator"/>
</dbReference>
<dbReference type="EMBL" id="JACSNV010000005">
    <property type="protein sequence ID" value="MBM6877487.1"/>
    <property type="molecule type" value="Genomic_DNA"/>
</dbReference>
<dbReference type="Pfam" id="PF14278">
    <property type="entry name" value="TetR_C_8"/>
    <property type="match status" value="1"/>
</dbReference>
<proteinExistence type="predicted"/>
<organism evidence="4 5">
    <name type="scientific">Anaerotignum lactatifermentans</name>
    <dbReference type="NCBI Taxonomy" id="160404"/>
    <lineage>
        <taxon>Bacteria</taxon>
        <taxon>Bacillati</taxon>
        <taxon>Bacillota</taxon>
        <taxon>Clostridia</taxon>
        <taxon>Lachnospirales</taxon>
        <taxon>Anaerotignaceae</taxon>
        <taxon>Anaerotignum</taxon>
    </lineage>
</organism>
<evidence type="ECO:0000256" key="1">
    <source>
        <dbReference type="ARBA" id="ARBA00023125"/>
    </source>
</evidence>
<accession>A0ABS2G9D6</accession>
<dbReference type="Proteomes" id="UP000729290">
    <property type="component" value="Unassembled WGS sequence"/>
</dbReference>